<proteinExistence type="predicted"/>
<reference evidence="1 2" key="1">
    <citation type="submission" date="2021-03" db="EMBL/GenBank/DDBJ databases">
        <title>Genomic Encyclopedia of Type Strains, Phase IV (KMG-IV): sequencing the most valuable type-strain genomes for metagenomic binning, comparative biology and taxonomic classification.</title>
        <authorList>
            <person name="Goeker M."/>
        </authorList>
    </citation>
    <scope>NUCLEOTIDE SEQUENCE [LARGE SCALE GENOMIC DNA]</scope>
    <source>
        <strain evidence="1 2">DSM 24738</strain>
    </source>
</reference>
<organism evidence="1 2">
    <name type="scientific">Ammoniphilus resinae</name>
    <dbReference type="NCBI Taxonomy" id="861532"/>
    <lineage>
        <taxon>Bacteria</taxon>
        <taxon>Bacillati</taxon>
        <taxon>Bacillota</taxon>
        <taxon>Bacilli</taxon>
        <taxon>Bacillales</taxon>
        <taxon>Paenibacillaceae</taxon>
        <taxon>Aneurinibacillus group</taxon>
        <taxon>Ammoniphilus</taxon>
    </lineage>
</organism>
<accession>A0ABS4GQH6</accession>
<name>A0ABS4GQH6_9BACL</name>
<keyword evidence="2" id="KW-1185">Reference proteome</keyword>
<dbReference type="Proteomes" id="UP001519343">
    <property type="component" value="Unassembled WGS sequence"/>
</dbReference>
<dbReference type="NCBIfam" id="TIGR04129">
    <property type="entry name" value="CxxH_BA5709"/>
    <property type="match status" value="1"/>
</dbReference>
<evidence type="ECO:0000313" key="1">
    <source>
        <dbReference type="EMBL" id="MBP1932302.1"/>
    </source>
</evidence>
<gene>
    <name evidence="1" type="ORF">J2Z37_002303</name>
</gene>
<dbReference type="EMBL" id="JAGGKT010000006">
    <property type="protein sequence ID" value="MBP1932302.1"/>
    <property type="molecule type" value="Genomic_DNA"/>
</dbReference>
<dbReference type="InterPro" id="IPR025626">
    <property type="entry name" value="YyzF"/>
</dbReference>
<comment type="caution">
    <text evidence="1">The sequence shown here is derived from an EMBL/GenBank/DDBJ whole genome shotgun (WGS) entry which is preliminary data.</text>
</comment>
<protein>
    <submittedName>
        <fullName evidence="1">CxxH/CxxC protein (TIGR04129 family)</fullName>
    </submittedName>
</protein>
<evidence type="ECO:0000313" key="2">
    <source>
        <dbReference type="Proteomes" id="UP001519343"/>
    </source>
</evidence>
<dbReference type="Pfam" id="PF14116">
    <property type="entry name" value="YyzF"/>
    <property type="match status" value="1"/>
</dbReference>
<sequence length="67" mass="7688">MHLLIGTGGNDKMFVCCREHIEIAIDEFVDEYEDAPDLYKLAETSFTAWTVPARCDFCEEEPIFLVV</sequence>